<protein>
    <submittedName>
        <fullName evidence="1">Uncharacterized protein</fullName>
    </submittedName>
</protein>
<proteinExistence type="predicted"/>
<gene>
    <name evidence="1" type="ORF">ODALV1_LOCUS30605</name>
</gene>
<dbReference type="EMBL" id="CAXLJM020000164">
    <property type="protein sequence ID" value="CAL8145803.1"/>
    <property type="molecule type" value="Genomic_DNA"/>
</dbReference>
<evidence type="ECO:0000313" key="2">
    <source>
        <dbReference type="Proteomes" id="UP001642540"/>
    </source>
</evidence>
<evidence type="ECO:0000313" key="1">
    <source>
        <dbReference type="EMBL" id="CAL8145803.1"/>
    </source>
</evidence>
<sequence>MKNPPKTRNASTAFEGIIVLLGSLKNELKYPPIWRRLTGRKQNNAGNHQSRRSHALPWSMIEAVMKQTQMIRSSPPSKLSVIPPAPTDNNLLTNINLVRTNTHDSLPFMKSSEAAGNSAEAPTPTPVTIDFDSLIHDERALISLAGDCPLQQTHVPRQPSATLPEQSSVSSSTFASLFSRQIEFEEHVLTALTSIKADVRELLQRSGSNVIPEDTLTRRLPLDLPLKTIDSLMKLDDWTAVSDN</sequence>
<reference evidence="1 2" key="1">
    <citation type="submission" date="2024-08" db="EMBL/GenBank/DDBJ databases">
        <authorList>
            <person name="Cucini C."/>
            <person name="Frati F."/>
        </authorList>
    </citation>
    <scope>NUCLEOTIDE SEQUENCE [LARGE SCALE GENOMIC DNA]</scope>
</reference>
<organism evidence="1 2">
    <name type="scientific">Orchesella dallaii</name>
    <dbReference type="NCBI Taxonomy" id="48710"/>
    <lineage>
        <taxon>Eukaryota</taxon>
        <taxon>Metazoa</taxon>
        <taxon>Ecdysozoa</taxon>
        <taxon>Arthropoda</taxon>
        <taxon>Hexapoda</taxon>
        <taxon>Collembola</taxon>
        <taxon>Entomobryomorpha</taxon>
        <taxon>Entomobryoidea</taxon>
        <taxon>Orchesellidae</taxon>
        <taxon>Orchesellinae</taxon>
        <taxon>Orchesella</taxon>
    </lineage>
</organism>
<name>A0ABP1S7K6_9HEXA</name>
<keyword evidence="2" id="KW-1185">Reference proteome</keyword>
<accession>A0ABP1S7K6</accession>
<comment type="caution">
    <text evidence="1">The sequence shown here is derived from an EMBL/GenBank/DDBJ whole genome shotgun (WGS) entry which is preliminary data.</text>
</comment>
<dbReference type="Proteomes" id="UP001642540">
    <property type="component" value="Unassembled WGS sequence"/>
</dbReference>